<organism evidence="1 2">
    <name type="scientific">Paenibacillus montaniterrae</name>
    <dbReference type="NCBI Taxonomy" id="429341"/>
    <lineage>
        <taxon>Bacteria</taxon>
        <taxon>Bacillati</taxon>
        <taxon>Bacillota</taxon>
        <taxon>Bacilli</taxon>
        <taxon>Bacillales</taxon>
        <taxon>Paenibacillaceae</taxon>
        <taxon>Paenibacillus</taxon>
    </lineage>
</organism>
<name>A0A920D0D0_9BACL</name>
<evidence type="ECO:0000313" key="1">
    <source>
        <dbReference type="EMBL" id="GIP19445.1"/>
    </source>
</evidence>
<dbReference type="InterPro" id="IPR023375">
    <property type="entry name" value="ADC_dom_sf"/>
</dbReference>
<evidence type="ECO:0000313" key="2">
    <source>
        <dbReference type="Proteomes" id="UP000683139"/>
    </source>
</evidence>
<sequence>MHPDEILQTTGHRPFELPEGKWLMRQIWQDLLFAHWPVDPALMASLIPEQLKLDLWQDQAWISLSPFYMRHVNIRGLPALPFTSSFLELNFRTYVTHQGKPGIFLFSADAENWLTVKLSRLFGLPYMNAAMSWKRENGRFQYICHRTDSHKGAAQFTATYYPTSSEVFHAVPDTQLYWLTERYSLYALKGRSLLVANIHHFPWPLQSAQLELEQSTITEASGIPLPGTEPILTYTKQLEVLIWPIRKV</sequence>
<keyword evidence="2" id="KW-1185">Reference proteome</keyword>
<dbReference type="Gene3D" id="2.40.400.10">
    <property type="entry name" value="Acetoacetate decarboxylase-like"/>
    <property type="match status" value="1"/>
</dbReference>
<proteinExistence type="predicted"/>
<dbReference type="SUPFAM" id="SSF160104">
    <property type="entry name" value="Acetoacetate decarboxylase-like"/>
    <property type="match status" value="1"/>
</dbReference>
<dbReference type="Pfam" id="PF09844">
    <property type="entry name" value="DUF2071"/>
    <property type="match status" value="1"/>
</dbReference>
<protein>
    <recommendedName>
        <fullName evidence="3">DUF2071 domain-containing protein</fullName>
    </recommendedName>
</protein>
<dbReference type="RefSeq" id="WP_213520188.1">
    <property type="nucleotide sequence ID" value="NZ_BOSE01000015.1"/>
</dbReference>
<gene>
    <name evidence="1" type="primary">yqjF</name>
    <name evidence="1" type="ORF">J40TS1_50870</name>
</gene>
<dbReference type="PANTHER" id="PTHR39186:SF1">
    <property type="entry name" value="DUF2071 DOMAIN-CONTAINING PROTEIN"/>
    <property type="match status" value="1"/>
</dbReference>
<dbReference type="InterPro" id="IPR018644">
    <property type="entry name" value="DUF2071"/>
</dbReference>
<dbReference type="PANTHER" id="PTHR39186">
    <property type="entry name" value="DUF2071 FAMILY PROTEIN"/>
    <property type="match status" value="1"/>
</dbReference>
<evidence type="ECO:0008006" key="3">
    <source>
        <dbReference type="Google" id="ProtNLM"/>
    </source>
</evidence>
<reference evidence="1" key="1">
    <citation type="submission" date="2021-03" db="EMBL/GenBank/DDBJ databases">
        <title>Antimicrobial resistance genes in bacteria isolated from Japanese honey, and their potential for conferring macrolide and lincosamide resistance in the American foulbrood pathogen Paenibacillus larvae.</title>
        <authorList>
            <person name="Okamoto M."/>
            <person name="Kumagai M."/>
            <person name="Kanamori H."/>
            <person name="Takamatsu D."/>
        </authorList>
    </citation>
    <scope>NUCLEOTIDE SEQUENCE</scope>
    <source>
        <strain evidence="1">J40TS1</strain>
    </source>
</reference>
<dbReference type="Proteomes" id="UP000683139">
    <property type="component" value="Unassembled WGS sequence"/>
</dbReference>
<dbReference type="EMBL" id="BOSE01000015">
    <property type="protein sequence ID" value="GIP19445.1"/>
    <property type="molecule type" value="Genomic_DNA"/>
</dbReference>
<accession>A0A920D0D0</accession>
<dbReference type="AlphaFoldDB" id="A0A920D0D0"/>
<comment type="caution">
    <text evidence="1">The sequence shown here is derived from an EMBL/GenBank/DDBJ whole genome shotgun (WGS) entry which is preliminary data.</text>
</comment>